<dbReference type="RefSeq" id="XP_041186316.1">
    <property type="nucleotide sequence ID" value="XM_041342511.1"/>
</dbReference>
<dbReference type="AlphaFoldDB" id="A0A9P7DT97"/>
<gene>
    <name evidence="1" type="ORF">BJ212DRAFT_1591281</name>
</gene>
<evidence type="ECO:0000313" key="1">
    <source>
        <dbReference type="EMBL" id="KAG1802522.1"/>
    </source>
</evidence>
<reference evidence="1" key="1">
    <citation type="journal article" date="2020" name="New Phytol.">
        <title>Comparative genomics reveals dynamic genome evolution in host specialist ectomycorrhizal fungi.</title>
        <authorList>
            <person name="Lofgren L.A."/>
            <person name="Nguyen N.H."/>
            <person name="Vilgalys R."/>
            <person name="Ruytinx J."/>
            <person name="Liao H.L."/>
            <person name="Branco S."/>
            <person name="Kuo A."/>
            <person name="LaButti K."/>
            <person name="Lipzen A."/>
            <person name="Andreopoulos W."/>
            <person name="Pangilinan J."/>
            <person name="Riley R."/>
            <person name="Hundley H."/>
            <person name="Na H."/>
            <person name="Barry K."/>
            <person name="Grigoriev I.V."/>
            <person name="Stajich J.E."/>
            <person name="Kennedy P.G."/>
        </authorList>
    </citation>
    <scope>NUCLEOTIDE SEQUENCE</scope>
    <source>
        <strain evidence="1">MN1</strain>
    </source>
</reference>
<dbReference type="Proteomes" id="UP000807769">
    <property type="component" value="Unassembled WGS sequence"/>
</dbReference>
<dbReference type="OrthoDB" id="3543113at2759"/>
<name>A0A9P7DT97_9AGAM</name>
<protein>
    <recommendedName>
        <fullName evidence="3">F-box domain-containing protein</fullName>
    </recommendedName>
</protein>
<evidence type="ECO:0000313" key="2">
    <source>
        <dbReference type="Proteomes" id="UP000807769"/>
    </source>
</evidence>
<dbReference type="GeneID" id="64636527"/>
<accession>A0A9P7DT97</accession>
<dbReference type="Gene3D" id="3.80.10.10">
    <property type="entry name" value="Ribonuclease Inhibitor"/>
    <property type="match status" value="1"/>
</dbReference>
<comment type="caution">
    <text evidence="1">The sequence shown here is derived from an EMBL/GenBank/DDBJ whole genome shotgun (WGS) entry which is preliminary data.</text>
</comment>
<evidence type="ECO:0008006" key="3">
    <source>
        <dbReference type="Google" id="ProtNLM"/>
    </source>
</evidence>
<organism evidence="1 2">
    <name type="scientific">Suillus subaureus</name>
    <dbReference type="NCBI Taxonomy" id="48587"/>
    <lineage>
        <taxon>Eukaryota</taxon>
        <taxon>Fungi</taxon>
        <taxon>Dikarya</taxon>
        <taxon>Basidiomycota</taxon>
        <taxon>Agaricomycotina</taxon>
        <taxon>Agaricomycetes</taxon>
        <taxon>Agaricomycetidae</taxon>
        <taxon>Boletales</taxon>
        <taxon>Suillineae</taxon>
        <taxon>Suillaceae</taxon>
        <taxon>Suillus</taxon>
    </lineage>
</organism>
<sequence length="491" mass="55135">MHRALAVGDIVHNILQHVKSSGTDLINVAVTCSTLSDPALNILWLEQSSLGPLVMCLPQDTWEVTENRTIKLSRVPQLTEWERVRTNASRIRRIISERRNHVYVPPRPSAPVLRQLFALFPPAILFPKLCAMHFDAVSHLPEIHSDFLLLRQFFLPRLETLAFNVPSRVPTYEVEQLISALPAEASGLRQLSIMSSQDMPLELSALKRLFLRSPRLQNCTSFLLQIATPQLSTIEIGTHRTAATPEEITALIESLSTSCQTFGYLEKISVVDYSPGQWWEHESQSELYSRIFRPLLQFRRLSTVEFVDTGKFRLNDSFIEDAAVAWPYLRVLKFASEKVSDCDVTFTAMLSLASKCKLLHCLHLTFDATYFPILPHAQDGNRELWTTQTALSELHVGRSKVSPASQFHLFLAVVFPNLVDLSRSYTAYRLADGIAWRQLKEAVGTTGDLSGDVPRNGNLLAKLPTAATALVGRGDQAGDEELEGEDNDEFL</sequence>
<proteinExistence type="predicted"/>
<dbReference type="EMBL" id="JABBWG010000077">
    <property type="protein sequence ID" value="KAG1802522.1"/>
    <property type="molecule type" value="Genomic_DNA"/>
</dbReference>
<keyword evidence="2" id="KW-1185">Reference proteome</keyword>
<dbReference type="InterPro" id="IPR032675">
    <property type="entry name" value="LRR_dom_sf"/>
</dbReference>